<dbReference type="InterPro" id="IPR005996">
    <property type="entry name" value="Ribosomal_uL30_bac-type"/>
</dbReference>
<dbReference type="STRING" id="252474.B1A74_11670"/>
<evidence type="ECO:0000256" key="5">
    <source>
        <dbReference type="HAMAP-Rule" id="MF_01371"/>
    </source>
</evidence>
<evidence type="ECO:0000256" key="2">
    <source>
        <dbReference type="ARBA" id="ARBA00011838"/>
    </source>
</evidence>
<evidence type="ECO:0000256" key="4">
    <source>
        <dbReference type="ARBA" id="ARBA00023274"/>
    </source>
</evidence>
<organism evidence="7 8">
    <name type="scientific">Thioalkalivibrio halophilus</name>
    <dbReference type="NCBI Taxonomy" id="252474"/>
    <lineage>
        <taxon>Bacteria</taxon>
        <taxon>Pseudomonadati</taxon>
        <taxon>Pseudomonadota</taxon>
        <taxon>Gammaproteobacteria</taxon>
        <taxon>Chromatiales</taxon>
        <taxon>Ectothiorhodospiraceae</taxon>
        <taxon>Thioalkalivibrio</taxon>
    </lineage>
</organism>
<dbReference type="GO" id="GO:0022625">
    <property type="term" value="C:cytosolic large ribosomal subunit"/>
    <property type="evidence" value="ECO:0007669"/>
    <property type="project" value="TreeGrafter"/>
</dbReference>
<keyword evidence="8" id="KW-1185">Reference proteome</keyword>
<gene>
    <name evidence="5" type="primary">rpmD</name>
    <name evidence="7" type="ORF">B1A74_11670</name>
</gene>
<dbReference type="Gene3D" id="3.30.1390.20">
    <property type="entry name" value="Ribosomal protein L30, ferredoxin-like fold domain"/>
    <property type="match status" value="1"/>
</dbReference>
<dbReference type="RefSeq" id="WP_018870665.1">
    <property type="nucleotide sequence ID" value="NZ_MUZR01000053.1"/>
</dbReference>
<dbReference type="Proteomes" id="UP000189177">
    <property type="component" value="Unassembled WGS sequence"/>
</dbReference>
<name>A0A1V2ZVY5_9GAMM</name>
<dbReference type="HAMAP" id="MF_01371_B">
    <property type="entry name" value="Ribosomal_uL30_B"/>
    <property type="match status" value="1"/>
</dbReference>
<keyword evidence="3 5" id="KW-0689">Ribosomal protein</keyword>
<dbReference type="InterPro" id="IPR036919">
    <property type="entry name" value="Ribo_uL30_ferredoxin-like_sf"/>
</dbReference>
<evidence type="ECO:0000313" key="8">
    <source>
        <dbReference type="Proteomes" id="UP000189177"/>
    </source>
</evidence>
<accession>A0A1V2ZVY5</accession>
<reference evidence="7 8" key="1">
    <citation type="submission" date="2017-02" db="EMBL/GenBank/DDBJ databases">
        <title>Genomic diversity within the haloalkaliphilic genus Thioalkalivibrio.</title>
        <authorList>
            <person name="Ahn A.-C."/>
            <person name="Meier-Kolthoff J."/>
            <person name="Overmars L."/>
            <person name="Richter M."/>
            <person name="Woyke T."/>
            <person name="Sorokin D.Y."/>
            <person name="Muyzer G."/>
        </authorList>
    </citation>
    <scope>NUCLEOTIDE SEQUENCE [LARGE SCALE GENOMIC DNA]</scope>
    <source>
        <strain evidence="7 8">HL17</strain>
    </source>
</reference>
<sequence length="59" mass="6728">MSKLKVKLVRSPANRIRSHKATVRGLGLRRMHSTSVIEATPENLGMVRKVRYLLDVEEV</sequence>
<dbReference type="EMBL" id="MUZR01000053">
    <property type="protein sequence ID" value="OOC09297.1"/>
    <property type="molecule type" value="Genomic_DNA"/>
</dbReference>
<dbReference type="AlphaFoldDB" id="A0A1V2ZVY5"/>
<feature type="domain" description="Large ribosomal subunit protein uL30-like ferredoxin-like fold" evidence="6">
    <location>
        <begin position="4"/>
        <end position="53"/>
    </location>
</feature>
<dbReference type="GO" id="GO:0006412">
    <property type="term" value="P:translation"/>
    <property type="evidence" value="ECO:0007669"/>
    <property type="project" value="UniProtKB-UniRule"/>
</dbReference>
<dbReference type="OrthoDB" id="9812790at2"/>
<dbReference type="Pfam" id="PF00327">
    <property type="entry name" value="Ribosomal_L30"/>
    <property type="match status" value="1"/>
</dbReference>
<comment type="similarity">
    <text evidence="1 5">Belongs to the universal ribosomal protein uL30 family.</text>
</comment>
<keyword evidence="4 5" id="KW-0687">Ribonucleoprotein</keyword>
<dbReference type="InterPro" id="IPR016082">
    <property type="entry name" value="Ribosomal_uL30_ferredoxin-like"/>
</dbReference>
<proteinExistence type="inferred from homology"/>
<comment type="subunit">
    <text evidence="2 5">Part of the 50S ribosomal subunit.</text>
</comment>
<evidence type="ECO:0000259" key="6">
    <source>
        <dbReference type="Pfam" id="PF00327"/>
    </source>
</evidence>
<evidence type="ECO:0000256" key="3">
    <source>
        <dbReference type="ARBA" id="ARBA00022980"/>
    </source>
</evidence>
<dbReference type="PANTHER" id="PTHR15892:SF2">
    <property type="entry name" value="LARGE RIBOSOMAL SUBUNIT PROTEIN UL30M"/>
    <property type="match status" value="1"/>
</dbReference>
<dbReference type="PANTHER" id="PTHR15892">
    <property type="entry name" value="MITOCHONDRIAL RIBOSOMAL PROTEIN L30"/>
    <property type="match status" value="1"/>
</dbReference>
<dbReference type="NCBIfam" id="TIGR01308">
    <property type="entry name" value="rpmD_bact"/>
    <property type="match status" value="1"/>
</dbReference>
<dbReference type="PIRSF" id="PIRSF002211">
    <property type="entry name" value="Ribosomal_L30_bac-type"/>
    <property type="match status" value="1"/>
</dbReference>
<protein>
    <recommendedName>
        <fullName evidence="5">Large ribosomal subunit protein uL30</fullName>
    </recommendedName>
</protein>
<dbReference type="CDD" id="cd01658">
    <property type="entry name" value="Ribosomal_L30"/>
    <property type="match status" value="1"/>
</dbReference>
<evidence type="ECO:0000313" key="7">
    <source>
        <dbReference type="EMBL" id="OOC09297.1"/>
    </source>
</evidence>
<dbReference type="GO" id="GO:0003735">
    <property type="term" value="F:structural constituent of ribosome"/>
    <property type="evidence" value="ECO:0007669"/>
    <property type="project" value="InterPro"/>
</dbReference>
<dbReference type="SUPFAM" id="SSF55129">
    <property type="entry name" value="Ribosomal protein L30p/L7e"/>
    <property type="match status" value="1"/>
</dbReference>
<evidence type="ECO:0000256" key="1">
    <source>
        <dbReference type="ARBA" id="ARBA00007594"/>
    </source>
</evidence>
<comment type="caution">
    <text evidence="7">The sequence shown here is derived from an EMBL/GenBank/DDBJ whole genome shotgun (WGS) entry which is preliminary data.</text>
</comment>